<dbReference type="InterPro" id="IPR011749">
    <property type="entry name" value="CHP02243"/>
</dbReference>
<dbReference type="AlphaFoldDB" id="A0A367R9P6"/>
<evidence type="ECO:0000313" key="1">
    <source>
        <dbReference type="EMBL" id="RCJ32423.1"/>
    </source>
</evidence>
<name>A0A367R9P6_NOSPU</name>
<comment type="caution">
    <text evidence="1">The sequence shown here is derived from an EMBL/GenBank/DDBJ whole genome shotgun (WGS) entry which is preliminary data.</text>
</comment>
<dbReference type="Proteomes" id="UP000252085">
    <property type="component" value="Unassembled WGS sequence"/>
</dbReference>
<gene>
    <name evidence="1" type="ORF">A6769_28255</name>
</gene>
<dbReference type="EMBL" id="LXQE01000166">
    <property type="protein sequence ID" value="RCJ32423.1"/>
    <property type="molecule type" value="Genomic_DNA"/>
</dbReference>
<protein>
    <submittedName>
        <fullName evidence="1">Putative baseplate assembly protein</fullName>
    </submittedName>
</protein>
<proteinExistence type="predicted"/>
<sequence>MNSHTLTYQNEQRRQEIRRQRKNGLDYVEVSDDLRSLYVYFLGSVPEDLKKENLQIKGGQRIRNLHVTNLQVESPQNCESYLTVNLDQPGDFSVYTLRLVSLDEQGKPTDQPYPNFDPRYSQVEFKFRDGICNIDMDCLQQQTCPPTQLVEPAINYLAKDYASFRQLILDRLSLVMPDWEERHIPDLGITLVEILAYVGDYLSYYQDAVATEAYLETARQRISVRRHARLIDYPMHEGCNARTWLWLETSIDISLETKNFYFITNHKNAPSFGTILEDIRHLDDVPPNSYEVFEPLTPLPIHLYNAHNKILFYTWGDGSCCLSYGSTSATLVDEFIHPTQPEWANSSSQLEHQRKLHLKIGDILIFEEIRSPKTGIPEDADMKHRHAVRLTNVKASVDELYNQPIVEIEWAEEDALPFPLCISAIVPPDCQLVDISVARGNVILVDHGRTIEREDLGTVPGKEIIHECEEEGEPREILVVGDRFRPTLQKTPLIFSQPLSRKNLTQDAKSLLIQDPQQALPQIQLRSTGNHSTWTPQYDLIDSNNEDQHFVVEMDNDGQAHLRFGDGELGIKPAANTHFQATYRVGNGLAGNISAEAISYIVFHNEPISGSTLQPHQPLSAQGGTAPEPLSQVKLYAPHLSHKKLERAITADDYAQLVMQHFPTKVQQATATLRWTGSGYEVWVTVDPFNKETVDRKLLENITTDLEKYRRIGHDVIVQRAAYVCLDIAMRVDVKFDYLRGHVKAALLDIFSNRILPDGRRGFFHPDNLTFGQGIALSQIVAQAYSVPGVESVSITKLERLFAGDNHEIEAGFLPIGSSEIARLDNNPNFPENGKFTLDLRGGR</sequence>
<evidence type="ECO:0000313" key="2">
    <source>
        <dbReference type="Proteomes" id="UP000252085"/>
    </source>
</evidence>
<dbReference type="NCBIfam" id="TIGR02243">
    <property type="entry name" value="putative baseplate assembly protein"/>
    <property type="match status" value="1"/>
</dbReference>
<accession>A0A367R9P6</accession>
<organism evidence="1 2">
    <name type="scientific">Nostoc punctiforme NIES-2108</name>
    <dbReference type="NCBI Taxonomy" id="1356359"/>
    <lineage>
        <taxon>Bacteria</taxon>
        <taxon>Bacillati</taxon>
        <taxon>Cyanobacteriota</taxon>
        <taxon>Cyanophyceae</taxon>
        <taxon>Nostocales</taxon>
        <taxon>Nostocaceae</taxon>
        <taxon>Nostoc</taxon>
    </lineage>
</organism>
<reference evidence="1 2" key="1">
    <citation type="submission" date="2016-04" db="EMBL/GenBank/DDBJ databases">
        <authorList>
            <person name="Evans L.H."/>
            <person name="Alamgir A."/>
            <person name="Owens N."/>
            <person name="Weber N.D."/>
            <person name="Virtaneva K."/>
            <person name="Barbian K."/>
            <person name="Babar A."/>
            <person name="Rosenke K."/>
        </authorList>
    </citation>
    <scope>NUCLEOTIDE SEQUENCE [LARGE SCALE GENOMIC DNA]</scope>
    <source>
        <strain evidence="1">NIES-2108</strain>
    </source>
</reference>